<reference evidence="11 12" key="1">
    <citation type="submission" date="2017-04" db="EMBL/GenBank/DDBJ databases">
        <title>Draft genome sequence of Tuber borchii Vittad., a whitish edible truffle.</title>
        <authorList>
            <consortium name="DOE Joint Genome Institute"/>
            <person name="Murat C."/>
            <person name="Kuo A."/>
            <person name="Barry K.W."/>
            <person name="Clum A."/>
            <person name="Dockter R.B."/>
            <person name="Fauchery L."/>
            <person name="Iotti M."/>
            <person name="Kohler A."/>
            <person name="Labutti K."/>
            <person name="Lindquist E.A."/>
            <person name="Lipzen A."/>
            <person name="Ohm R.A."/>
            <person name="Wang M."/>
            <person name="Grigoriev I.V."/>
            <person name="Zambonelli A."/>
            <person name="Martin F.M."/>
        </authorList>
    </citation>
    <scope>NUCLEOTIDE SEQUENCE [LARGE SCALE GENOMIC DNA]</scope>
    <source>
        <strain evidence="11 12">Tbo3840</strain>
    </source>
</reference>
<dbReference type="Pfam" id="PF05047">
    <property type="entry name" value="L51_S25_CI-B8"/>
    <property type="match status" value="1"/>
</dbReference>
<dbReference type="PANTHER" id="PTHR12878:SF0">
    <property type="entry name" value="NADH DEHYDROGENASE [UBIQUINONE] 1 ALPHA SUBCOMPLEX SUBUNIT 2"/>
    <property type="match status" value="1"/>
</dbReference>
<keyword evidence="7" id="KW-0249">Electron transport</keyword>
<dbReference type="InterPro" id="IPR016464">
    <property type="entry name" value="NADH_Ub_cplx-1_asu_su-2"/>
</dbReference>
<dbReference type="SMART" id="SM00916">
    <property type="entry name" value="L51_S25_CI-B8"/>
    <property type="match status" value="1"/>
</dbReference>
<accession>A0A2T6ZLH3</accession>
<dbReference type="InterPro" id="IPR007741">
    <property type="entry name" value="Ribosomal_mL43/mS25/NADH_DH"/>
</dbReference>
<evidence type="ECO:0000313" key="11">
    <source>
        <dbReference type="EMBL" id="PUU76338.1"/>
    </source>
</evidence>
<keyword evidence="9" id="KW-0472">Membrane</keyword>
<evidence type="ECO:0000256" key="2">
    <source>
        <dbReference type="ARBA" id="ARBA00004443"/>
    </source>
</evidence>
<keyword evidence="5" id="KW-0679">Respiratory chain</keyword>
<evidence type="ECO:0000256" key="9">
    <source>
        <dbReference type="ARBA" id="ARBA00023136"/>
    </source>
</evidence>
<proteinExistence type="inferred from homology"/>
<dbReference type="InterPro" id="IPR036249">
    <property type="entry name" value="Thioredoxin-like_sf"/>
</dbReference>
<evidence type="ECO:0000256" key="6">
    <source>
        <dbReference type="ARBA" id="ARBA00022792"/>
    </source>
</evidence>
<dbReference type="GO" id="GO:0005743">
    <property type="term" value="C:mitochondrial inner membrane"/>
    <property type="evidence" value="ECO:0007669"/>
    <property type="project" value="UniProtKB-SubCell"/>
</dbReference>
<evidence type="ECO:0000256" key="4">
    <source>
        <dbReference type="ARBA" id="ARBA00022448"/>
    </source>
</evidence>
<gene>
    <name evidence="11" type="ORF">B9Z19DRAFT_1088407</name>
</gene>
<evidence type="ECO:0000256" key="8">
    <source>
        <dbReference type="ARBA" id="ARBA00023128"/>
    </source>
</evidence>
<feature type="domain" description="Ribosomal protein/NADH dehydrogenase" evidence="10">
    <location>
        <begin position="20"/>
        <end position="93"/>
    </location>
</feature>
<comment type="function">
    <text evidence="1">Accessory subunit of the mitochondrial membrane respiratory chain NADH dehydrogenase (Complex I), that is believed not to be involved in catalysis. Complex I functions in the transfer of electrons from NADH to the respiratory chain. The immediate electron acceptor for the enzyme is believed to be ubiquinone.</text>
</comment>
<keyword evidence="12" id="KW-1185">Reference proteome</keyword>
<keyword evidence="8" id="KW-0496">Mitochondrion</keyword>
<evidence type="ECO:0000313" key="12">
    <source>
        <dbReference type="Proteomes" id="UP000244722"/>
    </source>
</evidence>
<evidence type="ECO:0000259" key="10">
    <source>
        <dbReference type="SMART" id="SM00916"/>
    </source>
</evidence>
<dbReference type="EMBL" id="NESQ01000191">
    <property type="protein sequence ID" value="PUU76338.1"/>
    <property type="molecule type" value="Genomic_DNA"/>
</dbReference>
<sequence length="94" mass="10522">MAARFAFGNSLKELRFLFCQTGEGSAAVRAFVQKSYPLMKKHYPHTPILIREALGTPPRVFARYEFGKEKQESLAGLSDEEIEAKVSALVKDTT</sequence>
<keyword evidence="11" id="KW-0830">Ubiquinone</keyword>
<protein>
    <submittedName>
        <fullName evidence="11">NADH-ubiquinone oxidoreductase 105 kDa subunit</fullName>
    </submittedName>
</protein>
<evidence type="ECO:0000256" key="1">
    <source>
        <dbReference type="ARBA" id="ARBA00003195"/>
    </source>
</evidence>
<dbReference type="Gene3D" id="3.40.30.10">
    <property type="entry name" value="Glutaredoxin"/>
    <property type="match status" value="1"/>
</dbReference>
<dbReference type="OrthoDB" id="10250268at2759"/>
<dbReference type="STRING" id="42251.A0A2T6ZLH3"/>
<keyword evidence="4" id="KW-0813">Transport</keyword>
<comment type="similarity">
    <text evidence="3">Belongs to the complex I NDUFA2 subunit family.</text>
</comment>
<evidence type="ECO:0000256" key="5">
    <source>
        <dbReference type="ARBA" id="ARBA00022660"/>
    </source>
</evidence>
<evidence type="ECO:0000256" key="7">
    <source>
        <dbReference type="ARBA" id="ARBA00022982"/>
    </source>
</evidence>
<dbReference type="PIRSF" id="PIRSF005822">
    <property type="entry name" value="NDUA2"/>
    <property type="match status" value="1"/>
</dbReference>
<evidence type="ECO:0000256" key="3">
    <source>
        <dbReference type="ARBA" id="ARBA00008939"/>
    </source>
</evidence>
<dbReference type="AlphaFoldDB" id="A0A2T6ZLH3"/>
<comment type="caution">
    <text evidence="11">The sequence shown here is derived from an EMBL/GenBank/DDBJ whole genome shotgun (WGS) entry which is preliminary data.</text>
</comment>
<dbReference type="SUPFAM" id="SSF52833">
    <property type="entry name" value="Thioredoxin-like"/>
    <property type="match status" value="1"/>
</dbReference>
<keyword evidence="6" id="KW-0999">Mitochondrion inner membrane</keyword>
<comment type="subcellular location">
    <subcellularLocation>
        <location evidence="2">Mitochondrion inner membrane</location>
        <topology evidence="2">Peripheral membrane protein</topology>
        <orientation evidence="2">Matrix side</orientation>
    </subcellularLocation>
</comment>
<dbReference type="PANTHER" id="PTHR12878">
    <property type="entry name" value="NADH-UBIQUINONE OXIDOREDUCTASE B8 SUBUNIT"/>
    <property type="match status" value="1"/>
</dbReference>
<dbReference type="Proteomes" id="UP000244722">
    <property type="component" value="Unassembled WGS sequence"/>
</dbReference>
<name>A0A2T6ZLH3_TUBBO</name>
<organism evidence="11 12">
    <name type="scientific">Tuber borchii</name>
    <name type="common">White truffle</name>
    <dbReference type="NCBI Taxonomy" id="42251"/>
    <lineage>
        <taxon>Eukaryota</taxon>
        <taxon>Fungi</taxon>
        <taxon>Dikarya</taxon>
        <taxon>Ascomycota</taxon>
        <taxon>Pezizomycotina</taxon>
        <taxon>Pezizomycetes</taxon>
        <taxon>Pezizales</taxon>
        <taxon>Tuberaceae</taxon>
        <taxon>Tuber</taxon>
    </lineage>
</organism>